<dbReference type="EMBL" id="CP108140">
    <property type="protein sequence ID" value="WTP87902.1"/>
    <property type="molecule type" value="Genomic_DNA"/>
</dbReference>
<dbReference type="InterPro" id="IPR010839">
    <property type="entry name" value="AtuA_N"/>
</dbReference>
<evidence type="ECO:0000259" key="1">
    <source>
        <dbReference type="Pfam" id="PF07287"/>
    </source>
</evidence>
<feature type="domain" description="AtuA-like ferredoxin-fold" evidence="2">
    <location>
        <begin position="468"/>
        <end position="563"/>
    </location>
</feature>
<dbReference type="PANTHER" id="PTHR47585">
    <property type="match status" value="1"/>
</dbReference>
<proteinExistence type="predicted"/>
<accession>A0AAU1HYL8</accession>
<dbReference type="PANTHER" id="PTHR47585:SF1">
    <property type="entry name" value="DUF1446 DOMAIN-CONTAINING PROTEIN"/>
    <property type="match status" value="1"/>
</dbReference>
<protein>
    <submittedName>
        <fullName evidence="3">DUF1446 domain-containing protein</fullName>
    </submittedName>
</protein>
<dbReference type="Pfam" id="PF07287">
    <property type="entry name" value="AtuA"/>
    <property type="match status" value="1"/>
</dbReference>
<name>A0AAU1HYL8_9ACTN</name>
<dbReference type="AlphaFoldDB" id="A0AAU1HYL8"/>
<gene>
    <name evidence="3" type="ORF">OG477_22220</name>
</gene>
<dbReference type="InterPro" id="IPR056362">
    <property type="entry name" value="AtuA-like_ferredoxin_dom"/>
</dbReference>
<sequence>MTSPAHPAGPVLRIGNASGFYGDRFDAMREMLTGGELDVLTGDYLAELTMLILGRDRLKDPGAGYARTFLRQLEECLGLAHERGVRIVANAGGLNPAGLADAVRKVADRLGIPVHVAHVEGDDLKDRYPDSLAAHAYLGGFGIAACLREGADIVVTGRVTDAALVTGPAAAHFGWGPGDHDRLAGAVVAGHVLECGTQATGGNYAFFDEFQKRGGDLRRPGFPLAELHEDGTCVITKHPGTCGLVDVGTVTAQLLYETGGARYAGPDVTARLDTVRLTQDGPDRVRIDGVRGEAPPPTLKVGLNRLGGFRNEVVFVLTGADIEAKAALVRRQMDEAFAKSRPEDVRWDLVRTDRPDASTEETASALLRLVVRDQDQEKVGRVLSGAAVELALASYPGFHVLSPPGKGTPYGVFEDVYVPHGAVDHVAVLHDGRRIPVPPAHDTLVLEEAPPSPLPEPPLAAEPTRRAPLGLVAGARSGDKGGNANVGVWARTDEAWRWLAHELTVERFQELLPESRRLKVTRHPLPGLRALNFVVEGILGEGVAAQHRFDPQAKALGEWLRSRHLDIPESLL</sequence>
<organism evidence="3">
    <name type="scientific">Streptomyces sp. NBC_00180</name>
    <dbReference type="NCBI Taxonomy" id="2903632"/>
    <lineage>
        <taxon>Bacteria</taxon>
        <taxon>Bacillati</taxon>
        <taxon>Actinomycetota</taxon>
        <taxon>Actinomycetes</taxon>
        <taxon>Kitasatosporales</taxon>
        <taxon>Streptomycetaceae</taxon>
        <taxon>Streptomyces</taxon>
    </lineage>
</organism>
<reference evidence="3" key="1">
    <citation type="submission" date="2022-10" db="EMBL/GenBank/DDBJ databases">
        <title>The complete genomes of actinobacterial strains from the NBC collection.</title>
        <authorList>
            <person name="Joergensen T.S."/>
            <person name="Alvarez Arevalo M."/>
            <person name="Sterndorff E.B."/>
            <person name="Faurdal D."/>
            <person name="Vuksanovic O."/>
            <person name="Mourched A.-S."/>
            <person name="Charusanti P."/>
            <person name="Shaw S."/>
            <person name="Blin K."/>
            <person name="Weber T."/>
        </authorList>
    </citation>
    <scope>NUCLEOTIDE SEQUENCE</scope>
    <source>
        <strain evidence="3">NBC 00180</strain>
    </source>
</reference>
<evidence type="ECO:0000259" key="2">
    <source>
        <dbReference type="Pfam" id="PF23544"/>
    </source>
</evidence>
<dbReference type="Pfam" id="PF23544">
    <property type="entry name" value="AtuA_ferredoxin"/>
    <property type="match status" value="1"/>
</dbReference>
<evidence type="ECO:0000313" key="3">
    <source>
        <dbReference type="EMBL" id="WTP87902.1"/>
    </source>
</evidence>
<feature type="domain" description="Acyclic terpene utilisation N-terminal" evidence="1">
    <location>
        <begin position="12"/>
        <end position="427"/>
    </location>
</feature>